<gene>
    <name evidence="4" type="ORF">GCM10009430_10830</name>
</gene>
<protein>
    <recommendedName>
        <fullName evidence="3">HTH araC/xylS-type domain-containing protein</fullName>
    </recommendedName>
</protein>
<keyword evidence="2" id="KW-0812">Transmembrane</keyword>
<proteinExistence type="predicted"/>
<dbReference type="InterPro" id="IPR018060">
    <property type="entry name" value="HTH_AraC"/>
</dbReference>
<dbReference type="Proteomes" id="UP001501758">
    <property type="component" value="Unassembled WGS sequence"/>
</dbReference>
<feature type="transmembrane region" description="Helical" evidence="2">
    <location>
        <begin position="62"/>
        <end position="84"/>
    </location>
</feature>
<accession>A0ABN1IKZ3</accession>
<feature type="transmembrane region" description="Helical" evidence="2">
    <location>
        <begin position="96"/>
        <end position="116"/>
    </location>
</feature>
<feature type="transmembrane region" description="Helical" evidence="2">
    <location>
        <begin position="212"/>
        <end position="234"/>
    </location>
</feature>
<keyword evidence="2" id="KW-0472">Membrane</keyword>
<keyword evidence="2" id="KW-1133">Transmembrane helix</keyword>
<evidence type="ECO:0000259" key="3">
    <source>
        <dbReference type="PROSITE" id="PS01124"/>
    </source>
</evidence>
<comment type="caution">
    <text evidence="4">The sequence shown here is derived from an EMBL/GenBank/DDBJ whole genome shotgun (WGS) entry which is preliminary data.</text>
</comment>
<reference evidence="5" key="1">
    <citation type="journal article" date="2019" name="Int. J. Syst. Evol. Microbiol.">
        <title>The Global Catalogue of Microorganisms (GCM) 10K type strain sequencing project: providing services to taxonomists for standard genome sequencing and annotation.</title>
        <authorList>
            <consortium name="The Broad Institute Genomics Platform"/>
            <consortium name="The Broad Institute Genome Sequencing Center for Infectious Disease"/>
            <person name="Wu L."/>
            <person name="Ma J."/>
        </authorList>
    </citation>
    <scope>NUCLEOTIDE SEQUENCE [LARGE SCALE GENOMIC DNA]</scope>
    <source>
        <strain evidence="5">JCM 15974</strain>
    </source>
</reference>
<feature type="transmembrane region" description="Helical" evidence="2">
    <location>
        <begin position="136"/>
        <end position="160"/>
    </location>
</feature>
<dbReference type="PROSITE" id="PS01124">
    <property type="entry name" value="HTH_ARAC_FAMILY_2"/>
    <property type="match status" value="1"/>
</dbReference>
<dbReference type="PANTHER" id="PTHR43280">
    <property type="entry name" value="ARAC-FAMILY TRANSCRIPTIONAL REGULATOR"/>
    <property type="match status" value="1"/>
</dbReference>
<evidence type="ECO:0000313" key="4">
    <source>
        <dbReference type="EMBL" id="GAA0715857.1"/>
    </source>
</evidence>
<evidence type="ECO:0000256" key="2">
    <source>
        <dbReference type="SAM" id="Phobius"/>
    </source>
</evidence>
<organism evidence="4 5">
    <name type="scientific">Aquimarina litoralis</name>
    <dbReference type="NCBI Taxonomy" id="584605"/>
    <lineage>
        <taxon>Bacteria</taxon>
        <taxon>Pseudomonadati</taxon>
        <taxon>Bacteroidota</taxon>
        <taxon>Flavobacteriia</taxon>
        <taxon>Flavobacteriales</taxon>
        <taxon>Flavobacteriaceae</taxon>
        <taxon>Aquimarina</taxon>
    </lineage>
</organism>
<dbReference type="SMART" id="SM00342">
    <property type="entry name" value="HTH_ARAC"/>
    <property type="match status" value="1"/>
</dbReference>
<dbReference type="Gene3D" id="1.10.10.60">
    <property type="entry name" value="Homeodomain-like"/>
    <property type="match status" value="2"/>
</dbReference>
<dbReference type="PANTHER" id="PTHR43280:SF29">
    <property type="entry name" value="ARAC-FAMILY TRANSCRIPTIONAL REGULATOR"/>
    <property type="match status" value="1"/>
</dbReference>
<feature type="transmembrane region" description="Helical" evidence="2">
    <location>
        <begin position="180"/>
        <end position="200"/>
    </location>
</feature>
<feature type="transmembrane region" description="Helical" evidence="2">
    <location>
        <begin position="6"/>
        <end position="26"/>
    </location>
</feature>
<keyword evidence="5" id="KW-1185">Reference proteome</keyword>
<keyword evidence="1" id="KW-0238">DNA-binding</keyword>
<feature type="domain" description="HTH araC/xylS-type" evidence="3">
    <location>
        <begin position="268"/>
        <end position="369"/>
    </location>
</feature>
<dbReference type="RefSeq" id="WP_343911234.1">
    <property type="nucleotide sequence ID" value="NZ_BAAAGE010000001.1"/>
</dbReference>
<dbReference type="EMBL" id="BAAAGE010000001">
    <property type="protein sequence ID" value="GAA0715857.1"/>
    <property type="molecule type" value="Genomic_DNA"/>
</dbReference>
<dbReference type="Pfam" id="PF12833">
    <property type="entry name" value="HTH_18"/>
    <property type="match status" value="1"/>
</dbReference>
<name>A0ABN1IKZ3_9FLAO</name>
<sequence length="373" mass="43732">MNSFGIIDLLLFLGISQGVFLAITLSLLHNRNKSANRILALLLLIASIMLIGRIFYPKFSGVLFFRIACFVDTLIFIFGPLLYIYIRRLTFFESPVYRMSLYHFIPAFLHLTFFGWTLFYSQEEVLKMIENGDFGMIYFIVETLGLASNLMYTIMSYGLLQIYKKEEKANLSYSQKVQKYIEMFLIGISIFMILWVISYLNSFFIRRIELAFVSYHLIWVSIPVFIYIVGFFSLKQPEVFRIPIQKKKREIKQRLSGEELEQLKKSLEELMVAKKIYLNNELTLKDLSQELGTTTNNVSWLLNNIHQCSFYDYINQYRVQEFILKIQKGEHFKHTILALSLDSGFNSKSTFNKAFKMVKNDTPSNYIKSLKTS</sequence>
<feature type="transmembrane region" description="Helical" evidence="2">
    <location>
        <begin position="38"/>
        <end position="56"/>
    </location>
</feature>
<evidence type="ECO:0000313" key="5">
    <source>
        <dbReference type="Proteomes" id="UP001501758"/>
    </source>
</evidence>
<evidence type="ECO:0000256" key="1">
    <source>
        <dbReference type="ARBA" id="ARBA00023125"/>
    </source>
</evidence>